<dbReference type="AlphaFoldDB" id="A0A3P1V8H9"/>
<evidence type="ECO:0000313" key="5">
    <source>
        <dbReference type="Proteomes" id="UP000271272"/>
    </source>
</evidence>
<dbReference type="Gene3D" id="2.30.30.90">
    <property type="match status" value="1"/>
</dbReference>
<dbReference type="PANTHER" id="PTHR42954">
    <property type="entry name" value="FE(2+) TRANSPORT PROTEIN A"/>
    <property type="match status" value="1"/>
</dbReference>
<dbReference type="RefSeq" id="WP_124934108.1">
    <property type="nucleotide sequence ID" value="NZ_JAGFOU010000017.1"/>
</dbReference>
<dbReference type="InterPro" id="IPR052713">
    <property type="entry name" value="FeoA"/>
</dbReference>
<dbReference type="InterPro" id="IPR038157">
    <property type="entry name" value="FeoA_core_dom"/>
</dbReference>
<protein>
    <submittedName>
        <fullName evidence="4">Ferrous iron transport protein A</fullName>
    </submittedName>
</protein>
<dbReference type="SMART" id="SM00899">
    <property type="entry name" value="FeoA"/>
    <property type="match status" value="1"/>
</dbReference>
<evidence type="ECO:0000256" key="1">
    <source>
        <dbReference type="ARBA" id="ARBA00023004"/>
    </source>
</evidence>
<dbReference type="EMBL" id="RQZC01000014">
    <property type="protein sequence ID" value="RRD28903.1"/>
    <property type="molecule type" value="Genomic_DNA"/>
</dbReference>
<dbReference type="Pfam" id="PF04023">
    <property type="entry name" value="FeoA"/>
    <property type="match status" value="1"/>
</dbReference>
<dbReference type="OrthoDB" id="3260514at2"/>
<feature type="domain" description="Ferrous iron transporter FeoA-like" evidence="3">
    <location>
        <begin position="19"/>
        <end position="100"/>
    </location>
</feature>
<comment type="caution">
    <text evidence="4">The sequence shown here is derived from an EMBL/GenBank/DDBJ whole genome shotgun (WGS) entry which is preliminary data.</text>
</comment>
<proteinExistence type="predicted"/>
<evidence type="ECO:0000259" key="3">
    <source>
        <dbReference type="SMART" id="SM00899"/>
    </source>
</evidence>
<name>A0A3P1V8H9_9ACTO</name>
<keyword evidence="1" id="KW-0408">Iron</keyword>
<feature type="region of interest" description="Disordered" evidence="2">
    <location>
        <begin position="101"/>
        <end position="133"/>
    </location>
</feature>
<feature type="region of interest" description="Disordered" evidence="2">
    <location>
        <begin position="1"/>
        <end position="25"/>
    </location>
</feature>
<keyword evidence="5" id="KW-1185">Reference proteome</keyword>
<evidence type="ECO:0000256" key="2">
    <source>
        <dbReference type="SAM" id="MobiDB-lite"/>
    </source>
</evidence>
<dbReference type="Proteomes" id="UP000271272">
    <property type="component" value="Unassembled WGS sequence"/>
</dbReference>
<accession>A0A3P1V8H9</accession>
<sequence>MTTSTQARDAQAPVGAAPRPLSELRPGSRAIITAVGPSGPAAPSAAERHLTRRLQDLGIMPGRPIKVLRRAPLGDPTVFLVADYELCLRKRDAALIQVADPAAAPGSGRHSGPAAHRAPGRASTAGRSGQEER</sequence>
<gene>
    <name evidence="4" type="ORF">EII10_08650</name>
</gene>
<organism evidence="4 5">
    <name type="scientific">Actinomyces bowdenii</name>
    <dbReference type="NCBI Taxonomy" id="131109"/>
    <lineage>
        <taxon>Bacteria</taxon>
        <taxon>Bacillati</taxon>
        <taxon>Actinomycetota</taxon>
        <taxon>Actinomycetes</taxon>
        <taxon>Actinomycetales</taxon>
        <taxon>Actinomycetaceae</taxon>
        <taxon>Actinomyces</taxon>
    </lineage>
</organism>
<dbReference type="GO" id="GO:0046914">
    <property type="term" value="F:transition metal ion binding"/>
    <property type="evidence" value="ECO:0007669"/>
    <property type="project" value="InterPro"/>
</dbReference>
<dbReference type="PANTHER" id="PTHR42954:SF2">
    <property type="entry name" value="FE(2+) TRANSPORT PROTEIN A"/>
    <property type="match status" value="1"/>
</dbReference>
<evidence type="ECO:0000313" key="4">
    <source>
        <dbReference type="EMBL" id="RRD28903.1"/>
    </source>
</evidence>
<dbReference type="SUPFAM" id="SSF50037">
    <property type="entry name" value="C-terminal domain of transcriptional repressors"/>
    <property type="match status" value="1"/>
</dbReference>
<reference evidence="4 5" key="1">
    <citation type="submission" date="2018-11" db="EMBL/GenBank/DDBJ databases">
        <title>Genomes From Bacteria Associated with the Canine Oral Cavity: a Test Case for Automated Genome-Based Taxonomic Assignment.</title>
        <authorList>
            <person name="Coil D.A."/>
            <person name="Jospin G."/>
            <person name="Darling A.E."/>
            <person name="Wallis C."/>
            <person name="Davis I.J."/>
            <person name="Harris S."/>
            <person name="Eisen J.A."/>
            <person name="Holcombe L.J."/>
            <person name="O'Flynn C."/>
        </authorList>
    </citation>
    <scope>NUCLEOTIDE SEQUENCE [LARGE SCALE GENOMIC DNA]</scope>
    <source>
        <strain evidence="4 5">OH5050</strain>
    </source>
</reference>
<dbReference type="InterPro" id="IPR007167">
    <property type="entry name" value="Fe-transptr_FeoA-like"/>
</dbReference>
<dbReference type="InterPro" id="IPR008988">
    <property type="entry name" value="Transcriptional_repressor_C"/>
</dbReference>